<dbReference type="Gene3D" id="3.30.1390.20">
    <property type="entry name" value="Ribosomal protein L30, ferredoxin-like fold domain"/>
    <property type="match status" value="2"/>
</dbReference>
<feature type="coiled-coil region" evidence="4">
    <location>
        <begin position="23"/>
        <end position="68"/>
    </location>
</feature>
<keyword evidence="3" id="KW-0687">Ribonucleoprotein</keyword>
<evidence type="ECO:0000256" key="2">
    <source>
        <dbReference type="ARBA" id="ARBA00022980"/>
    </source>
</evidence>
<dbReference type="AlphaFoldDB" id="A0A6U0MNU9"/>
<dbReference type="Pfam" id="PF00327">
    <property type="entry name" value="Ribosomal_L30"/>
    <property type="match status" value="1"/>
</dbReference>
<proteinExistence type="inferred from homology"/>
<evidence type="ECO:0000256" key="4">
    <source>
        <dbReference type="SAM" id="Coils"/>
    </source>
</evidence>
<dbReference type="EMBL" id="HBEQ01000327">
    <property type="protein sequence ID" value="CAD8512832.1"/>
    <property type="molecule type" value="Transcribed_RNA"/>
</dbReference>
<dbReference type="PROSITE" id="PS00634">
    <property type="entry name" value="RIBOSOMAL_L30"/>
    <property type="match status" value="1"/>
</dbReference>
<evidence type="ECO:0008006" key="9">
    <source>
        <dbReference type="Google" id="ProtNLM"/>
    </source>
</evidence>
<dbReference type="InterPro" id="IPR005998">
    <property type="entry name" value="Ribosomal_uL30_euk"/>
</dbReference>
<reference evidence="7" key="1">
    <citation type="submission" date="2021-01" db="EMBL/GenBank/DDBJ databases">
        <authorList>
            <person name="Corre E."/>
            <person name="Pelletier E."/>
            <person name="Niang G."/>
            <person name="Scheremetjew M."/>
            <person name="Finn R."/>
            <person name="Kale V."/>
            <person name="Holt S."/>
            <person name="Cochrane G."/>
            <person name="Meng A."/>
            <person name="Brown T."/>
            <person name="Cohen L."/>
        </authorList>
    </citation>
    <scope>NUCLEOTIDE SEQUENCE</scope>
    <source>
        <strain evidence="7">CCMP1723</strain>
    </source>
</reference>
<dbReference type="InterPro" id="IPR035808">
    <property type="entry name" value="Ribosomal_uL30_euk_arc"/>
</dbReference>
<dbReference type="InterPro" id="IPR016082">
    <property type="entry name" value="Ribosomal_uL30_ferredoxin-like"/>
</dbReference>
<feature type="domain" description="Large ribosomal subunit protein uL30 N-terminal eukaryotes" evidence="6">
    <location>
        <begin position="4"/>
        <end position="75"/>
    </location>
</feature>
<name>A0A6U0MNU9_MICPS</name>
<dbReference type="SUPFAM" id="SSF55129">
    <property type="entry name" value="Ribosomal protein L30p/L7e"/>
    <property type="match status" value="1"/>
</dbReference>
<evidence type="ECO:0000259" key="6">
    <source>
        <dbReference type="Pfam" id="PF08079"/>
    </source>
</evidence>
<dbReference type="FunFam" id="3.30.1390.20:FF:000002">
    <property type="entry name" value="60S ribosomal protein L7"/>
    <property type="match status" value="1"/>
</dbReference>
<dbReference type="GO" id="GO:0003723">
    <property type="term" value="F:RNA binding"/>
    <property type="evidence" value="ECO:0007669"/>
    <property type="project" value="InterPro"/>
</dbReference>
<sequence>MPAVPETALKRRKRDEAWAANKAKAAAEAKAKAEANKKEIFNRAEKYVKEYRDQEADLVRLKREARAKGGFYVEPEAKVMFVMRLRGINDMHPTTRKILQLLRLRQIHNGVFMRVNKATINMLRKVEPYVMFGYPNLKSVKELIYKRGYGKVNKQRIPLTDNSIIEKALGEKGIICIEDLIHEIYTCGPHFTACSNFLWPFKLSAPLGGMTKKRLHYIEGGEAGNREDKINALIRRMN</sequence>
<feature type="domain" description="Large ribosomal subunit protein uL30-like ferredoxin-like fold" evidence="5">
    <location>
        <begin position="81"/>
        <end position="130"/>
    </location>
</feature>
<dbReference type="InterPro" id="IPR018038">
    <property type="entry name" value="Ribosomal_uL30_CS"/>
</dbReference>
<accession>A0A6U0MNU9</accession>
<dbReference type="GO" id="GO:0022625">
    <property type="term" value="C:cytosolic large ribosomal subunit"/>
    <property type="evidence" value="ECO:0007669"/>
    <property type="project" value="TreeGrafter"/>
</dbReference>
<dbReference type="FunFam" id="3.30.1390.20:FF:000003">
    <property type="entry name" value="60S ribosomal protein L7"/>
    <property type="match status" value="1"/>
</dbReference>
<dbReference type="PANTHER" id="PTHR11524:SF16">
    <property type="entry name" value="LARGE RIBOSOMAL SUBUNIT PROTEIN UL30"/>
    <property type="match status" value="1"/>
</dbReference>
<comment type="similarity">
    <text evidence="1">Belongs to the universal ribosomal protein uL30 family.</text>
</comment>
<evidence type="ECO:0000256" key="1">
    <source>
        <dbReference type="ARBA" id="ARBA00007594"/>
    </source>
</evidence>
<gene>
    <name evidence="7" type="ORF">MCOM1403_LOCUS255</name>
    <name evidence="8" type="ORF">MCOM1403_LOCUS257</name>
</gene>
<dbReference type="NCBIfam" id="TIGR01310">
    <property type="entry name" value="uL30_euk"/>
    <property type="match status" value="1"/>
</dbReference>
<evidence type="ECO:0000313" key="8">
    <source>
        <dbReference type="EMBL" id="CAD8512832.1"/>
    </source>
</evidence>
<keyword evidence="4" id="KW-0175">Coiled coil</keyword>
<evidence type="ECO:0000259" key="5">
    <source>
        <dbReference type="Pfam" id="PF00327"/>
    </source>
</evidence>
<dbReference type="InterPro" id="IPR039699">
    <property type="entry name" value="Ribosomal_uL30"/>
</dbReference>
<evidence type="ECO:0000313" key="7">
    <source>
        <dbReference type="EMBL" id="CAD8512830.1"/>
    </source>
</evidence>
<dbReference type="GO" id="GO:0000463">
    <property type="term" value="P:maturation of LSU-rRNA from tricistronic rRNA transcript (SSU-rRNA, 5.8S rRNA, LSU-rRNA)"/>
    <property type="evidence" value="ECO:0007669"/>
    <property type="project" value="TreeGrafter"/>
</dbReference>
<dbReference type="InterPro" id="IPR036919">
    <property type="entry name" value="Ribo_uL30_ferredoxin-like_sf"/>
</dbReference>
<dbReference type="Pfam" id="PF08079">
    <property type="entry name" value="Ribosomal_L30_N"/>
    <property type="match status" value="1"/>
</dbReference>
<dbReference type="EMBL" id="HBEQ01000325">
    <property type="protein sequence ID" value="CAD8512830.1"/>
    <property type="molecule type" value="Transcribed_RNA"/>
</dbReference>
<dbReference type="CDD" id="cd01657">
    <property type="entry name" value="Ribosomal_L7_archeal_euk"/>
    <property type="match status" value="1"/>
</dbReference>
<dbReference type="PANTHER" id="PTHR11524">
    <property type="entry name" value="60S RIBOSOMAL PROTEIN L7"/>
    <property type="match status" value="1"/>
</dbReference>
<evidence type="ECO:0000256" key="3">
    <source>
        <dbReference type="ARBA" id="ARBA00023274"/>
    </source>
</evidence>
<organism evidence="7">
    <name type="scientific">Micromonas pusilla</name>
    <name type="common">Picoplanktonic green alga</name>
    <name type="synonym">Chromulina pusilla</name>
    <dbReference type="NCBI Taxonomy" id="38833"/>
    <lineage>
        <taxon>Eukaryota</taxon>
        <taxon>Viridiplantae</taxon>
        <taxon>Chlorophyta</taxon>
        <taxon>Mamiellophyceae</taxon>
        <taxon>Mamiellales</taxon>
        <taxon>Mamiellaceae</taxon>
        <taxon>Micromonas</taxon>
    </lineage>
</organism>
<dbReference type="GO" id="GO:0003735">
    <property type="term" value="F:structural constituent of ribosome"/>
    <property type="evidence" value="ECO:0007669"/>
    <property type="project" value="TreeGrafter"/>
</dbReference>
<dbReference type="InterPro" id="IPR012988">
    <property type="entry name" value="Ribosomal_uL30_N_euk"/>
</dbReference>
<keyword evidence="2" id="KW-0689">Ribosomal protein</keyword>
<protein>
    <recommendedName>
        <fullName evidence="9">60S ribosomal protein L7</fullName>
    </recommendedName>
</protein>